<sequence>MEAVVKHDIVGLDVTVDDLRFDGVEIVESISCFNGNVHPYIPRMSSQIRKGVIENQNVISTEISAWKQIEEFWKETLDILTPGQILCAIQGFHSPESCCPEFLGPRPAVQTFVADVRRLLHSERTKEGREEGEDQRSKGRKQGTKEEKEEMRAREI</sequence>
<gene>
    <name evidence="2" type="ORF">M5K25_015897</name>
</gene>
<organism evidence="2 3">
    <name type="scientific">Dendrobium thyrsiflorum</name>
    <name type="common">Pinecone-like raceme dendrobium</name>
    <name type="synonym">Orchid</name>
    <dbReference type="NCBI Taxonomy" id="117978"/>
    <lineage>
        <taxon>Eukaryota</taxon>
        <taxon>Viridiplantae</taxon>
        <taxon>Streptophyta</taxon>
        <taxon>Embryophyta</taxon>
        <taxon>Tracheophyta</taxon>
        <taxon>Spermatophyta</taxon>
        <taxon>Magnoliopsida</taxon>
        <taxon>Liliopsida</taxon>
        <taxon>Asparagales</taxon>
        <taxon>Orchidaceae</taxon>
        <taxon>Epidendroideae</taxon>
        <taxon>Malaxideae</taxon>
        <taxon>Dendrobiinae</taxon>
        <taxon>Dendrobium</taxon>
    </lineage>
</organism>
<evidence type="ECO:0000256" key="1">
    <source>
        <dbReference type="SAM" id="MobiDB-lite"/>
    </source>
</evidence>
<proteinExistence type="predicted"/>
<keyword evidence="3" id="KW-1185">Reference proteome</keyword>
<name>A0ABD0UYE8_DENTH</name>
<reference evidence="2 3" key="1">
    <citation type="journal article" date="2024" name="Plant Biotechnol. J.">
        <title>Dendrobium thyrsiflorum genome and its molecular insights into genes involved in important horticultural traits.</title>
        <authorList>
            <person name="Chen B."/>
            <person name="Wang J.Y."/>
            <person name="Zheng P.J."/>
            <person name="Li K.L."/>
            <person name="Liang Y.M."/>
            <person name="Chen X.F."/>
            <person name="Zhang C."/>
            <person name="Zhao X."/>
            <person name="He X."/>
            <person name="Zhang G.Q."/>
            <person name="Liu Z.J."/>
            <person name="Xu Q."/>
        </authorList>
    </citation>
    <scope>NUCLEOTIDE SEQUENCE [LARGE SCALE GENOMIC DNA]</scope>
    <source>
        <strain evidence="2">GZMU011</strain>
    </source>
</reference>
<dbReference type="Proteomes" id="UP001552299">
    <property type="component" value="Unassembled WGS sequence"/>
</dbReference>
<dbReference type="AlphaFoldDB" id="A0ABD0UYE8"/>
<accession>A0ABD0UYE8</accession>
<protein>
    <submittedName>
        <fullName evidence="2">Uncharacterized protein</fullName>
    </submittedName>
</protein>
<evidence type="ECO:0000313" key="2">
    <source>
        <dbReference type="EMBL" id="KAL0915477.1"/>
    </source>
</evidence>
<dbReference type="EMBL" id="JANQDX010000012">
    <property type="protein sequence ID" value="KAL0915477.1"/>
    <property type="molecule type" value="Genomic_DNA"/>
</dbReference>
<comment type="caution">
    <text evidence="2">The sequence shown here is derived from an EMBL/GenBank/DDBJ whole genome shotgun (WGS) entry which is preliminary data.</text>
</comment>
<feature type="region of interest" description="Disordered" evidence="1">
    <location>
        <begin position="123"/>
        <end position="156"/>
    </location>
</feature>
<evidence type="ECO:0000313" key="3">
    <source>
        <dbReference type="Proteomes" id="UP001552299"/>
    </source>
</evidence>